<reference evidence="1" key="1">
    <citation type="submission" date="2019-02" db="EMBL/GenBank/DDBJ databases">
        <authorList>
            <person name="Gruber-Vodicka R. H."/>
            <person name="Seah K. B. B."/>
        </authorList>
    </citation>
    <scope>NUCLEOTIDE SEQUENCE</scope>
    <source>
        <strain evidence="1">BECK_BY1</strain>
    </source>
</reference>
<sequence>MKFHGLYTNSFMGSPSQPIISFTISCECPLYIKFSSIAQNVVASSGKLVRDRLDSNQPVGFRLLSVLPVLAYLVDSAVRSFAPRGYVYQPRVAAQQLLWEGNAQRSNPNGVA</sequence>
<dbReference type="PROSITE" id="PS51257">
    <property type="entry name" value="PROKAR_LIPOPROTEIN"/>
    <property type="match status" value="1"/>
</dbReference>
<protein>
    <submittedName>
        <fullName evidence="1">Uncharacterized protein</fullName>
    </submittedName>
</protein>
<organism evidence="1">
    <name type="scientific">Candidatus Kentrum sp. TUN</name>
    <dbReference type="NCBI Taxonomy" id="2126343"/>
    <lineage>
        <taxon>Bacteria</taxon>
        <taxon>Pseudomonadati</taxon>
        <taxon>Pseudomonadota</taxon>
        <taxon>Gammaproteobacteria</taxon>
        <taxon>Candidatus Kentrum</taxon>
    </lineage>
</organism>
<dbReference type="AlphaFoldDB" id="A0A451AKE7"/>
<gene>
    <name evidence="1" type="ORF">BECKTUN1418D_GA0071000_15222</name>
</gene>
<dbReference type="EMBL" id="CAADFX010000522">
    <property type="protein sequence ID" value="VFK66512.1"/>
    <property type="molecule type" value="Genomic_DNA"/>
</dbReference>
<evidence type="ECO:0000313" key="1">
    <source>
        <dbReference type="EMBL" id="VFK66512.1"/>
    </source>
</evidence>
<accession>A0A451AKE7</accession>
<name>A0A451AKE7_9GAMM</name>
<proteinExistence type="predicted"/>